<dbReference type="Proteomes" id="UP000327030">
    <property type="component" value="Chromosome 1"/>
</dbReference>
<dbReference type="EMBL" id="CP043028">
    <property type="protein sequence ID" value="QFJ56018.1"/>
    <property type="molecule type" value="Genomic_DNA"/>
</dbReference>
<reference evidence="2" key="1">
    <citation type="submission" date="2019-08" db="EMBL/GenBank/DDBJ databases">
        <title>Complete Genome Sequence of the Polysaccharide-Degrading Rumen Bacterium Pseudobutyrivibrio xylanivorans MA3014.</title>
        <authorList>
            <person name="Palevich N."/>
            <person name="Maclean P.H."/>
            <person name="Kelly W.J."/>
            <person name="Leahy S.C."/>
            <person name="Rakonjac J."/>
            <person name="Attwood G.T."/>
        </authorList>
    </citation>
    <scope>NUCLEOTIDE SEQUENCE [LARGE SCALE GENOMIC DNA]</scope>
    <source>
        <strain evidence="2">MA3014</strain>
    </source>
</reference>
<evidence type="ECO:0000313" key="2">
    <source>
        <dbReference type="Proteomes" id="UP000327030"/>
    </source>
</evidence>
<evidence type="ECO:0000313" key="1">
    <source>
        <dbReference type="EMBL" id="QFJ56018.1"/>
    </source>
</evidence>
<protein>
    <submittedName>
        <fullName evidence="1">Uncharacterized protein</fullName>
    </submittedName>
</protein>
<proteinExistence type="predicted"/>
<sequence length="290" mass="34078">MGKSDIQILNDNILSITKTQETKEIIDKLTIVLQPLIDASNLIAKEIKLDFLQEQIDEYLYKAKEDAGLSQLEFEEKYLNEKADSENLGRNGWVVTEYGNPREVSEWNTLLKVKAPEKIVEYFEGDYLYVFTSIIDNLSKKYINGADKIYFGKSYDFYIKEDYMSSAMYLVGLIEQRCKSLINFGDYKKYNKMFSEKGFEIQLNKHFKNVSGHIVKRFLFLQMYPSLISFLNRLFVDGDYKFENGIEPPYINRNWLLHGRSTRKIEKYECIQLFNALSVLEFVCELSEKK</sequence>
<name>A0A5P6VUV5_PSEXY</name>
<dbReference type="AlphaFoldDB" id="A0A5P6VUV5"/>
<accession>A0A5P6VUV5</accession>
<dbReference type="RefSeq" id="WP_151625332.1">
    <property type="nucleotide sequence ID" value="NZ_CP043028.1"/>
</dbReference>
<dbReference type="OrthoDB" id="2838806at2"/>
<dbReference type="KEGG" id="pxv:FXF36_14525"/>
<organism evidence="1 2">
    <name type="scientific">Pseudobutyrivibrio xylanivorans</name>
    <dbReference type="NCBI Taxonomy" id="185007"/>
    <lineage>
        <taxon>Bacteria</taxon>
        <taxon>Bacillati</taxon>
        <taxon>Bacillota</taxon>
        <taxon>Clostridia</taxon>
        <taxon>Lachnospirales</taxon>
        <taxon>Lachnospiraceae</taxon>
        <taxon>Pseudobutyrivibrio</taxon>
    </lineage>
</organism>
<gene>
    <name evidence="1" type="ORF">FXF36_14525</name>
</gene>